<dbReference type="OrthoDB" id="10274056at2759"/>
<dbReference type="AlphaFoldDB" id="A0A9J6ADW9"/>
<proteinExistence type="predicted"/>
<dbReference type="EMBL" id="JACXVP010000002">
    <property type="protein sequence ID" value="KAG5622617.1"/>
    <property type="molecule type" value="Genomic_DNA"/>
</dbReference>
<accession>A0A9J6ADW9</accession>
<sequence>MNRCPAVSARLYPVCTLTVEARVWIDRSKLNHLLGARQFKFVNCGCLAIFRVILGLRDSKSHLEPGMSSHLHSRWAPKAAYFRDN</sequence>
<organism evidence="1 2">
    <name type="scientific">Solanum commersonii</name>
    <name type="common">Commerson's wild potato</name>
    <name type="synonym">Commerson's nightshade</name>
    <dbReference type="NCBI Taxonomy" id="4109"/>
    <lineage>
        <taxon>Eukaryota</taxon>
        <taxon>Viridiplantae</taxon>
        <taxon>Streptophyta</taxon>
        <taxon>Embryophyta</taxon>
        <taxon>Tracheophyta</taxon>
        <taxon>Spermatophyta</taxon>
        <taxon>Magnoliopsida</taxon>
        <taxon>eudicotyledons</taxon>
        <taxon>Gunneridae</taxon>
        <taxon>Pentapetalae</taxon>
        <taxon>asterids</taxon>
        <taxon>lamiids</taxon>
        <taxon>Solanales</taxon>
        <taxon>Solanaceae</taxon>
        <taxon>Solanoideae</taxon>
        <taxon>Solaneae</taxon>
        <taxon>Solanum</taxon>
    </lineage>
</organism>
<dbReference type="Proteomes" id="UP000824120">
    <property type="component" value="Chromosome 2"/>
</dbReference>
<gene>
    <name evidence="1" type="ORF">H5410_007835</name>
</gene>
<reference evidence="1 2" key="1">
    <citation type="submission" date="2020-09" db="EMBL/GenBank/DDBJ databases">
        <title>De no assembly of potato wild relative species, Solanum commersonii.</title>
        <authorList>
            <person name="Cho K."/>
        </authorList>
    </citation>
    <scope>NUCLEOTIDE SEQUENCE [LARGE SCALE GENOMIC DNA]</scope>
    <source>
        <strain evidence="1">LZ3.2</strain>
        <tissue evidence="1">Leaf</tissue>
    </source>
</reference>
<name>A0A9J6ADW9_SOLCO</name>
<evidence type="ECO:0000313" key="1">
    <source>
        <dbReference type="EMBL" id="KAG5622617.1"/>
    </source>
</evidence>
<protein>
    <submittedName>
        <fullName evidence="1">Uncharacterized protein</fullName>
    </submittedName>
</protein>
<comment type="caution">
    <text evidence="1">The sequence shown here is derived from an EMBL/GenBank/DDBJ whole genome shotgun (WGS) entry which is preliminary data.</text>
</comment>
<evidence type="ECO:0000313" key="2">
    <source>
        <dbReference type="Proteomes" id="UP000824120"/>
    </source>
</evidence>
<keyword evidence="2" id="KW-1185">Reference proteome</keyword>